<evidence type="ECO:0000313" key="4">
    <source>
        <dbReference type="Proteomes" id="UP000223968"/>
    </source>
</evidence>
<dbReference type="AlphaFoldDB" id="A0A2B7WJU1"/>
<feature type="compositionally biased region" description="Basic and acidic residues" evidence="1">
    <location>
        <begin position="65"/>
        <end position="83"/>
    </location>
</feature>
<feature type="compositionally biased region" description="Acidic residues" evidence="1">
    <location>
        <begin position="54"/>
        <end position="64"/>
    </location>
</feature>
<keyword evidence="2" id="KW-1133">Transmembrane helix</keyword>
<accession>A0A2B7WJU1</accession>
<dbReference type="EMBL" id="PDNB01000267">
    <property type="protein sequence ID" value="PGG96800.1"/>
    <property type="molecule type" value="Genomic_DNA"/>
</dbReference>
<comment type="caution">
    <text evidence="3">The sequence shown here is derived from an EMBL/GenBank/DDBJ whole genome shotgun (WGS) entry which is preliminary data.</text>
</comment>
<feature type="region of interest" description="Disordered" evidence="1">
    <location>
        <begin position="283"/>
        <end position="305"/>
    </location>
</feature>
<sequence>MSNFADGRRRQAGPSGFSSTGRRTALGYWIPLALTVGIATVSLVAWVWSERQDDDDDDDYYGDEGGDRRRDPIQLDPGAEHGQPEGGYARATGVYDGAHPEDAGVMSRVQGALRRTPSPQQLFDGASKRVAAGMAAAGAAVGGALTAIREEGAGDFEDHSRWTEEANARNVLATAGPPGMSGAIPPAVVAPAAQTIPGKRRKTVAIVVSSETAVLDPEDSDGQITEHASVLSHLPEYVDPDTARVFVLIYAPGLQPRSAKSDSSPRPAQSLSSSYANIGHEEATADSLQDASGLETIDPQPAGDDFDTASPLFKALYNQAQALVDKETMIMPFSTPTGHVHMLRHLSPDVVYIQESMTGNDGEAVHQITGWVRQVVIVVGAEGGRAGLVDSDDESALGDKGEKWWQKEGVTGLGKRIEVVDGLRIGEDWRRRVSGHD</sequence>
<dbReference type="Proteomes" id="UP000223968">
    <property type="component" value="Unassembled WGS sequence"/>
</dbReference>
<feature type="region of interest" description="Disordered" evidence="1">
    <location>
        <begin position="54"/>
        <end position="97"/>
    </location>
</feature>
<evidence type="ECO:0000256" key="2">
    <source>
        <dbReference type="SAM" id="Phobius"/>
    </source>
</evidence>
<protein>
    <recommendedName>
        <fullName evidence="5">Peroxin-22-like protein Pex22-like-Penicillium chrysogenum</fullName>
    </recommendedName>
</protein>
<name>A0A2B7WJU1_9EURO</name>
<keyword evidence="2" id="KW-0812">Transmembrane</keyword>
<keyword evidence="2" id="KW-0472">Membrane</keyword>
<evidence type="ECO:0008006" key="5">
    <source>
        <dbReference type="Google" id="ProtNLM"/>
    </source>
</evidence>
<evidence type="ECO:0000313" key="3">
    <source>
        <dbReference type="EMBL" id="PGG96800.1"/>
    </source>
</evidence>
<evidence type="ECO:0000256" key="1">
    <source>
        <dbReference type="SAM" id="MobiDB-lite"/>
    </source>
</evidence>
<dbReference type="OrthoDB" id="5327700at2759"/>
<proteinExistence type="predicted"/>
<reference evidence="3 4" key="1">
    <citation type="submission" date="2017-10" db="EMBL/GenBank/DDBJ databases">
        <title>Comparative genomics in systemic dimorphic fungi from Ajellomycetaceae.</title>
        <authorList>
            <person name="Munoz J.F."/>
            <person name="Mcewen J.G."/>
            <person name="Clay O.K."/>
            <person name="Cuomo C.A."/>
        </authorList>
    </citation>
    <scope>NUCLEOTIDE SEQUENCE [LARGE SCALE GENOMIC DNA]</scope>
    <source>
        <strain evidence="3 4">UAMH5409</strain>
    </source>
</reference>
<gene>
    <name evidence="3" type="ORF">AJ79_09445</name>
</gene>
<keyword evidence="4" id="KW-1185">Reference proteome</keyword>
<organism evidence="3 4">
    <name type="scientific">Helicocarpus griseus UAMH5409</name>
    <dbReference type="NCBI Taxonomy" id="1447875"/>
    <lineage>
        <taxon>Eukaryota</taxon>
        <taxon>Fungi</taxon>
        <taxon>Dikarya</taxon>
        <taxon>Ascomycota</taxon>
        <taxon>Pezizomycotina</taxon>
        <taxon>Eurotiomycetes</taxon>
        <taxon>Eurotiomycetidae</taxon>
        <taxon>Onygenales</taxon>
        <taxon>Ajellomycetaceae</taxon>
        <taxon>Helicocarpus</taxon>
    </lineage>
</organism>
<feature type="transmembrane region" description="Helical" evidence="2">
    <location>
        <begin position="26"/>
        <end position="48"/>
    </location>
</feature>